<proteinExistence type="predicted"/>
<accession>M2B050</accession>
<dbReference type="AlphaFoldDB" id="M2B050"/>
<comment type="caution">
    <text evidence="1">The sequence shown here is derived from an EMBL/GenBank/DDBJ whole genome shotgun (WGS) entry which is preliminary data.</text>
</comment>
<name>M2B050_9BACT</name>
<keyword evidence="2" id="KW-1185">Reference proteome</keyword>
<sequence length="99" mass="11264">MSDFPIHPAAEIMPDMTPDEFQELIEDRYGRQNGFARYQMTKEGDVMPPTLIQLIEEGKLLLPLPDGIVTHESDAELACQRIRESDEKVPGIMPLVRIK</sequence>
<dbReference type="EMBL" id="ANMO01000053">
    <property type="protein sequence ID" value="EMB18317.1"/>
    <property type="molecule type" value="Genomic_DNA"/>
</dbReference>
<dbReference type="PATRIC" id="fig|1263867.3.peg.1051"/>
<protein>
    <submittedName>
        <fullName evidence="1">Uncharacterized protein</fullName>
    </submittedName>
</protein>
<reference evidence="1" key="1">
    <citation type="submission" date="2012-11" db="EMBL/GenBank/DDBJ databases">
        <title>Permanent draft genomes of Rhodopirellula europaea strain SH398 and 6C.</title>
        <authorList>
            <person name="Richter M."/>
            <person name="Richter-Heitmann T."/>
            <person name="Frank C."/>
            <person name="Harder J."/>
            <person name="Glockner F.O."/>
        </authorList>
    </citation>
    <scope>NUCLEOTIDE SEQUENCE</scope>
    <source>
        <strain evidence="1">6C</strain>
    </source>
</reference>
<gene>
    <name evidence="1" type="ORF">RE6C_00989</name>
</gene>
<evidence type="ECO:0000313" key="1">
    <source>
        <dbReference type="EMBL" id="EMB18317.1"/>
    </source>
</evidence>
<evidence type="ECO:0000313" key="2">
    <source>
        <dbReference type="Proteomes" id="UP000011529"/>
    </source>
</evidence>
<organism evidence="1 2">
    <name type="scientific">Rhodopirellula europaea 6C</name>
    <dbReference type="NCBI Taxonomy" id="1263867"/>
    <lineage>
        <taxon>Bacteria</taxon>
        <taxon>Pseudomonadati</taxon>
        <taxon>Planctomycetota</taxon>
        <taxon>Planctomycetia</taxon>
        <taxon>Pirellulales</taxon>
        <taxon>Pirellulaceae</taxon>
        <taxon>Rhodopirellula</taxon>
    </lineage>
</organism>
<dbReference type="Proteomes" id="UP000011529">
    <property type="component" value="Unassembled WGS sequence"/>
</dbReference>
<dbReference type="RefSeq" id="WP_008654362.1">
    <property type="nucleotide sequence ID" value="NZ_ANMO01000053.1"/>
</dbReference>
<reference evidence="1" key="2">
    <citation type="journal article" date="2013" name="Mar. Genomics">
        <title>Expression of sulfatases in Rhodopirellula baltica and the diversity of sulfatases in the genus Rhodopirellula.</title>
        <authorList>
            <person name="Wegner C.E."/>
            <person name="Richter-Heitmann T."/>
            <person name="Klindworth A."/>
            <person name="Klockow C."/>
            <person name="Richter M."/>
            <person name="Achstetter T."/>
            <person name="Glockner F.O."/>
            <person name="Harder J."/>
        </authorList>
    </citation>
    <scope>NUCLEOTIDE SEQUENCE [LARGE SCALE GENOMIC DNA]</scope>
    <source>
        <strain evidence="1">6C</strain>
    </source>
</reference>